<sequence>MRGEAQSIGQRMREARLRLGLTQADVAARLGRTQGWVSKVEKGAIELDRTSLINSVAGVLHIHPNDLIERPYTGAAAANQWQVSAAAIIRELRRYDLTPVFDGRPRNAAALWRETAALHRLRDDAQNTAILARLPDLLREARALAEVATGREREEAFGVYAIACKFGHTAAHALGHPELVTMACERAAWAAERSGDELMPAVADWMRVWDMWATADWSDAGALSDKALRAVEPRYDAGDPLAIRVWGSLHLRAAVSAARGNNPAEARHRIAQAREASERTVTLRPPPFDRHSLTFSAGNVAIHAVNVELEMSRQDEALRLHEETDEALIRALPKSRRGHHHLDLARAYLWSGRRDRALAEWEKGEATAPQLMRNHPIARATLRRIRQAERAAVSERLRRMSTRFRLDD</sequence>
<dbReference type="Proteomes" id="UP000272474">
    <property type="component" value="Unassembled WGS sequence"/>
</dbReference>
<dbReference type="CDD" id="cd00093">
    <property type="entry name" value="HTH_XRE"/>
    <property type="match status" value="1"/>
</dbReference>
<accession>A0A3A9ZGG7</accession>
<dbReference type="EMBL" id="RBAL01000001">
    <property type="protein sequence ID" value="RKN46844.1"/>
    <property type="molecule type" value="Genomic_DNA"/>
</dbReference>
<dbReference type="InterPro" id="IPR001387">
    <property type="entry name" value="Cro/C1-type_HTH"/>
</dbReference>
<organism evidence="2 3">
    <name type="scientific">Streptomyces hoynatensis</name>
    <dbReference type="NCBI Taxonomy" id="1141874"/>
    <lineage>
        <taxon>Bacteria</taxon>
        <taxon>Bacillati</taxon>
        <taxon>Actinomycetota</taxon>
        <taxon>Actinomycetes</taxon>
        <taxon>Kitasatosporales</taxon>
        <taxon>Streptomycetaceae</taxon>
        <taxon>Streptomyces</taxon>
    </lineage>
</organism>
<dbReference type="OrthoDB" id="3504495at2"/>
<evidence type="ECO:0000313" key="3">
    <source>
        <dbReference type="Proteomes" id="UP000272474"/>
    </source>
</evidence>
<keyword evidence="3" id="KW-1185">Reference proteome</keyword>
<dbReference type="PROSITE" id="PS50943">
    <property type="entry name" value="HTH_CROC1"/>
    <property type="match status" value="1"/>
</dbReference>
<dbReference type="RefSeq" id="WP_120674425.1">
    <property type="nucleotide sequence ID" value="NZ_RBAL01000001.1"/>
</dbReference>
<dbReference type="GO" id="GO:0003677">
    <property type="term" value="F:DNA binding"/>
    <property type="evidence" value="ECO:0007669"/>
    <property type="project" value="InterPro"/>
</dbReference>
<name>A0A3A9ZGG7_9ACTN</name>
<gene>
    <name evidence="2" type="ORF">D7294_01095</name>
</gene>
<feature type="domain" description="HTH cro/C1-type" evidence="1">
    <location>
        <begin position="12"/>
        <end position="67"/>
    </location>
</feature>
<evidence type="ECO:0000259" key="1">
    <source>
        <dbReference type="PROSITE" id="PS50943"/>
    </source>
</evidence>
<proteinExistence type="predicted"/>
<dbReference type="AlphaFoldDB" id="A0A3A9ZGG7"/>
<protein>
    <submittedName>
        <fullName evidence="2">XRE family transcriptional regulator</fullName>
    </submittedName>
</protein>
<dbReference type="InterPro" id="IPR010982">
    <property type="entry name" value="Lambda_DNA-bd_dom_sf"/>
</dbReference>
<reference evidence="2 3" key="1">
    <citation type="journal article" date="2014" name="Int. J. Syst. Evol. Microbiol.">
        <title>Streptomyces hoynatensis sp. nov., isolated from deep marine sediment.</title>
        <authorList>
            <person name="Veyisoglu A."/>
            <person name="Sahin N."/>
        </authorList>
    </citation>
    <scope>NUCLEOTIDE SEQUENCE [LARGE SCALE GENOMIC DNA]</scope>
    <source>
        <strain evidence="2 3">KCTC 29097</strain>
    </source>
</reference>
<evidence type="ECO:0000313" key="2">
    <source>
        <dbReference type="EMBL" id="RKN46844.1"/>
    </source>
</evidence>
<comment type="caution">
    <text evidence="2">The sequence shown here is derived from an EMBL/GenBank/DDBJ whole genome shotgun (WGS) entry which is preliminary data.</text>
</comment>
<dbReference type="SMART" id="SM00530">
    <property type="entry name" value="HTH_XRE"/>
    <property type="match status" value="1"/>
</dbReference>
<dbReference type="Gene3D" id="1.10.260.40">
    <property type="entry name" value="lambda repressor-like DNA-binding domains"/>
    <property type="match status" value="1"/>
</dbReference>
<dbReference type="Pfam" id="PF13560">
    <property type="entry name" value="HTH_31"/>
    <property type="match status" value="1"/>
</dbReference>
<dbReference type="SUPFAM" id="SSF47413">
    <property type="entry name" value="lambda repressor-like DNA-binding domains"/>
    <property type="match status" value="1"/>
</dbReference>